<feature type="signal peptide" evidence="2">
    <location>
        <begin position="1"/>
        <end position="26"/>
    </location>
</feature>
<proteinExistence type="predicted"/>
<evidence type="ECO:0000259" key="3">
    <source>
        <dbReference type="Pfam" id="PF14016"/>
    </source>
</evidence>
<feature type="region of interest" description="Disordered" evidence="1">
    <location>
        <begin position="26"/>
        <end position="98"/>
    </location>
</feature>
<feature type="compositionally biased region" description="Gly residues" evidence="1">
    <location>
        <begin position="56"/>
        <end position="66"/>
    </location>
</feature>
<dbReference type="EMBL" id="JAAWWP010000025">
    <property type="protein sequence ID" value="NKI45040.1"/>
    <property type="molecule type" value="Genomic_DNA"/>
</dbReference>
<dbReference type="Pfam" id="PF14016">
    <property type="entry name" value="DUF4232"/>
    <property type="match status" value="1"/>
</dbReference>
<dbReference type="PROSITE" id="PS51257">
    <property type="entry name" value="PROKAR_LIPOPROTEIN"/>
    <property type="match status" value="1"/>
</dbReference>
<keyword evidence="5" id="KW-1185">Reference proteome</keyword>
<feature type="chain" id="PRO_5045421712" evidence="2">
    <location>
        <begin position="27"/>
        <end position="239"/>
    </location>
</feature>
<keyword evidence="2" id="KW-0732">Signal</keyword>
<organism evidence="4 5">
    <name type="scientific">Streptomyces physcomitrii</name>
    <dbReference type="NCBI Taxonomy" id="2724184"/>
    <lineage>
        <taxon>Bacteria</taxon>
        <taxon>Bacillati</taxon>
        <taxon>Actinomycetota</taxon>
        <taxon>Actinomycetes</taxon>
        <taxon>Kitasatosporales</taxon>
        <taxon>Streptomycetaceae</taxon>
        <taxon>Streptomyces</taxon>
    </lineage>
</organism>
<dbReference type="Proteomes" id="UP000772196">
    <property type="component" value="Unassembled WGS sequence"/>
</dbReference>
<name>A0ABX1HCK7_9ACTN</name>
<dbReference type="RefSeq" id="WP_168543263.1">
    <property type="nucleotide sequence ID" value="NZ_JAAWWP010000025.1"/>
</dbReference>
<protein>
    <submittedName>
        <fullName evidence="4">DUF4232 domain-containing protein</fullName>
    </submittedName>
</protein>
<accession>A0ABX1HCK7</accession>
<feature type="compositionally biased region" description="Gly residues" evidence="1">
    <location>
        <begin position="75"/>
        <end position="98"/>
    </location>
</feature>
<evidence type="ECO:0000313" key="5">
    <source>
        <dbReference type="Proteomes" id="UP000772196"/>
    </source>
</evidence>
<dbReference type="InterPro" id="IPR025326">
    <property type="entry name" value="DUF4232"/>
</dbReference>
<gene>
    <name evidence="4" type="ORF">HFV08_28115</name>
</gene>
<comment type="caution">
    <text evidence="4">The sequence shown here is derived from an EMBL/GenBank/DDBJ whole genome shotgun (WGS) entry which is preliminary data.</text>
</comment>
<evidence type="ECO:0000256" key="2">
    <source>
        <dbReference type="SAM" id="SignalP"/>
    </source>
</evidence>
<evidence type="ECO:0000256" key="1">
    <source>
        <dbReference type="SAM" id="MobiDB-lite"/>
    </source>
</evidence>
<evidence type="ECO:0000313" key="4">
    <source>
        <dbReference type="EMBL" id="NKI45040.1"/>
    </source>
</evidence>
<sequence>MRKNLIRTTALAATAVAAVFSLTACDGDEDTSTSSSSSSSHGAGQSADTGRDGDSGADGSGEGSGSQGTSAGSEGSTGGASGGGDGSSDSGGSGSGGGDKGGYGQVCGANDLTWHATSKTQAGGYILLSVKARPGIACTLPAQLPVVAFGSDGTEAGPAEQSVGEPVKLSGGTVAYAGVNPKTTNRDGGKELEEIIVAVSKDDRTDPVALKTGTLTVDDPIVTNWHTSPADAVPFAGGH</sequence>
<reference evidence="4 5" key="1">
    <citation type="submission" date="2020-04" db="EMBL/GenBank/DDBJ databases">
        <title>Phylogenetic Diversity and Antibacterial Activity against Ralstonia solanacearum of Endophytic Actinomycete Isolated from Moss.</title>
        <authorList>
            <person name="Zhuang X."/>
        </authorList>
    </citation>
    <scope>NUCLEOTIDE SEQUENCE [LARGE SCALE GENOMIC DNA]</scope>
    <source>
        <strain evidence="4 5">LD120</strain>
    </source>
</reference>
<feature type="domain" description="DUF4232" evidence="3">
    <location>
        <begin position="107"/>
        <end position="225"/>
    </location>
</feature>